<dbReference type="GO" id="GO:0007155">
    <property type="term" value="P:cell adhesion"/>
    <property type="evidence" value="ECO:0007669"/>
    <property type="project" value="TreeGrafter"/>
</dbReference>
<dbReference type="GeneID" id="113506010"/>
<feature type="compositionally biased region" description="Polar residues" evidence="1">
    <location>
        <begin position="107"/>
        <end position="120"/>
    </location>
</feature>
<dbReference type="GO" id="GO:0043296">
    <property type="term" value="C:apical junction complex"/>
    <property type="evidence" value="ECO:0007669"/>
    <property type="project" value="TreeGrafter"/>
</dbReference>
<evidence type="ECO:0000256" key="1">
    <source>
        <dbReference type="SAM" id="MobiDB-lite"/>
    </source>
</evidence>
<dbReference type="GO" id="GO:0008104">
    <property type="term" value="P:intracellular protein localization"/>
    <property type="evidence" value="ECO:0007669"/>
    <property type="project" value="TreeGrafter"/>
</dbReference>
<feature type="region of interest" description="Disordered" evidence="1">
    <location>
        <begin position="302"/>
        <end position="442"/>
    </location>
</feature>
<protein>
    <submittedName>
        <fullName evidence="3">Partitioning defective 3 homolog B-like isoform X1</fullName>
    </submittedName>
</protein>
<sequence>MILLLGVTSELLFLRNYTNEHNINKINIVITDSMDSLARWKDDTPPNGNDTTNSNENSQNYNTVIYNASSDKENKPADNYHQKYDANQNEGFDSHDGRSSKKHASIVTINNNNSWVSNQSDDSKGYLERDKDTAPHDSKRDSFEWSRLDGWNPVIDRLTGLRNESYYMATQVEAPVANGHHYRQNLGHVHMSRSPPAHHNVIIEEDYGTTKGSGGGESGSESGAGFSRDAVGRRSMSEKRHAALDAKATGTYKKIKEIKAINSLQVGPSLGMRKSSSLESLQTAIQETQRNPRAEPIYARAHPPLKHWLTDDNNGPDIIRGSPQQSSLSHKKPSLLKSLSTMFRIGKPHKKPEQEVYGRSQPGRASEKSLSRDALERQSRIEEREKEEESKSQQRSEASHSRQGSSGSGGERANKRERRAPPYRAPPHQQHPQAMDSAWGPTGHYVNYEEIQQNLNARREKLSEVQIGQMRRQVNAQRAKAEEESRRAGAGGYHSQRSCREGGVRPQSNYYEYESAPPRRPGKLSHYH</sequence>
<accession>A0A7E5WVW0</accession>
<dbReference type="InParanoid" id="A0A7E5WVW0"/>
<dbReference type="RefSeq" id="XP_026744674.1">
    <property type="nucleotide sequence ID" value="XM_026888873.1"/>
</dbReference>
<dbReference type="KEGG" id="tnl:113506010"/>
<proteinExistence type="predicted"/>
<evidence type="ECO:0000313" key="2">
    <source>
        <dbReference type="Proteomes" id="UP000322000"/>
    </source>
</evidence>
<dbReference type="GO" id="GO:0016324">
    <property type="term" value="C:apical plasma membrane"/>
    <property type="evidence" value="ECO:0007669"/>
    <property type="project" value="TreeGrafter"/>
</dbReference>
<dbReference type="Proteomes" id="UP000322000">
    <property type="component" value="Chromosome 2"/>
</dbReference>
<feature type="compositionally biased region" description="Basic and acidic residues" evidence="1">
    <location>
        <begin position="365"/>
        <end position="400"/>
    </location>
</feature>
<dbReference type="InterPro" id="IPR052213">
    <property type="entry name" value="PAR3"/>
</dbReference>
<dbReference type="PANTHER" id="PTHR16484:SF17">
    <property type="entry name" value="BAZOOKA, ISOFORM B"/>
    <property type="match status" value="1"/>
</dbReference>
<feature type="region of interest" description="Disordered" evidence="1">
    <location>
        <begin position="465"/>
        <end position="528"/>
    </location>
</feature>
<dbReference type="AlphaFoldDB" id="A0A7E5WVW0"/>
<dbReference type="GO" id="GO:0000226">
    <property type="term" value="P:microtubule cytoskeleton organization"/>
    <property type="evidence" value="ECO:0007669"/>
    <property type="project" value="TreeGrafter"/>
</dbReference>
<feature type="compositionally biased region" description="Basic and acidic residues" evidence="1">
    <location>
        <begin position="230"/>
        <end position="242"/>
    </location>
</feature>
<reference evidence="3" key="1">
    <citation type="submission" date="2025-08" db="UniProtKB">
        <authorList>
            <consortium name="RefSeq"/>
        </authorList>
    </citation>
    <scope>IDENTIFICATION</scope>
</reference>
<dbReference type="OrthoDB" id="6264899at2759"/>
<dbReference type="GO" id="GO:0051660">
    <property type="term" value="P:establishment of centrosome localization"/>
    <property type="evidence" value="ECO:0007669"/>
    <property type="project" value="TreeGrafter"/>
</dbReference>
<feature type="region of interest" description="Disordered" evidence="1">
    <location>
        <begin position="40"/>
        <end position="144"/>
    </location>
</feature>
<feature type="compositionally biased region" description="Polar residues" evidence="1">
    <location>
        <begin position="46"/>
        <end position="69"/>
    </location>
</feature>
<feature type="compositionally biased region" description="Basic and acidic residues" evidence="1">
    <location>
        <begin position="70"/>
        <end position="84"/>
    </location>
</feature>
<organism evidence="2 3">
    <name type="scientific">Trichoplusia ni</name>
    <name type="common">Cabbage looper</name>
    <dbReference type="NCBI Taxonomy" id="7111"/>
    <lineage>
        <taxon>Eukaryota</taxon>
        <taxon>Metazoa</taxon>
        <taxon>Ecdysozoa</taxon>
        <taxon>Arthropoda</taxon>
        <taxon>Hexapoda</taxon>
        <taxon>Insecta</taxon>
        <taxon>Pterygota</taxon>
        <taxon>Neoptera</taxon>
        <taxon>Endopterygota</taxon>
        <taxon>Lepidoptera</taxon>
        <taxon>Glossata</taxon>
        <taxon>Ditrysia</taxon>
        <taxon>Noctuoidea</taxon>
        <taxon>Noctuidae</taxon>
        <taxon>Plusiinae</taxon>
        <taxon>Trichoplusia</taxon>
    </lineage>
</organism>
<dbReference type="GO" id="GO:0030010">
    <property type="term" value="P:establishment of cell polarity"/>
    <property type="evidence" value="ECO:0007669"/>
    <property type="project" value="TreeGrafter"/>
</dbReference>
<dbReference type="GO" id="GO:0035091">
    <property type="term" value="F:phosphatidylinositol binding"/>
    <property type="evidence" value="ECO:0007669"/>
    <property type="project" value="TreeGrafter"/>
</dbReference>
<keyword evidence="2" id="KW-1185">Reference proteome</keyword>
<dbReference type="GO" id="GO:0005938">
    <property type="term" value="C:cell cortex"/>
    <property type="evidence" value="ECO:0007669"/>
    <property type="project" value="TreeGrafter"/>
</dbReference>
<name>A0A7E5WVW0_TRINI</name>
<dbReference type="GO" id="GO:0045197">
    <property type="term" value="P:establishment or maintenance of epithelial cell apical/basal polarity"/>
    <property type="evidence" value="ECO:0007669"/>
    <property type="project" value="TreeGrafter"/>
</dbReference>
<feature type="region of interest" description="Disordered" evidence="1">
    <location>
        <begin position="209"/>
        <end position="242"/>
    </location>
</feature>
<dbReference type="PANTHER" id="PTHR16484">
    <property type="entry name" value="PARTITIONING DEFECTIVE 3 RELATED"/>
    <property type="match status" value="1"/>
</dbReference>
<evidence type="ECO:0000313" key="3">
    <source>
        <dbReference type="RefSeq" id="XP_026744674.1"/>
    </source>
</evidence>
<gene>
    <name evidence="3" type="primary">LOC113506010</name>
</gene>
<dbReference type="GO" id="GO:0005912">
    <property type="term" value="C:adherens junction"/>
    <property type="evidence" value="ECO:0007669"/>
    <property type="project" value="TreeGrafter"/>
</dbReference>
<feature type="compositionally biased region" description="Basic and acidic residues" evidence="1">
    <location>
        <begin position="121"/>
        <end position="144"/>
    </location>
</feature>